<keyword evidence="5 9" id="KW-0028">Amino-acid biosynthesis</keyword>
<evidence type="ECO:0000256" key="1">
    <source>
        <dbReference type="ARBA" id="ARBA00001164"/>
    </source>
</evidence>
<keyword evidence="12" id="KW-1185">Reference proteome</keyword>
<reference evidence="12" key="1">
    <citation type="submission" date="2016-10" db="EMBL/GenBank/DDBJ databases">
        <authorList>
            <person name="Varghese N."/>
            <person name="Submissions S."/>
        </authorList>
    </citation>
    <scope>NUCLEOTIDE SEQUENCE [LARGE SCALE GENOMIC DNA]</scope>
    <source>
        <strain evidence="12">CGMCC 1.10789</strain>
    </source>
</reference>
<sequence>MTSLAIRFKICGLTRAEDVAAAVSAGAAYLGFVFFPRSPRHLDIDRAAELALGVPPGVAKVALTVDADDAMLEAILARVPVDMLQLHGRESPARVAEIKARFGLPVMKAVGVADEDDLAHLDRYAGVADQLLVDAKPPPGADRPGGNAVAFDWRLVAGRRWAVPWMLAGGLTPDNVAEAVRLTGARQVDVSSGVESAPGIKDAARIAEFARALGQVRRGALPPGPPGVFSPR</sequence>
<evidence type="ECO:0000256" key="8">
    <source>
        <dbReference type="ARBA" id="ARBA00023235"/>
    </source>
</evidence>
<evidence type="ECO:0000256" key="3">
    <source>
        <dbReference type="ARBA" id="ARBA00012572"/>
    </source>
</evidence>
<comment type="catalytic activity">
    <reaction evidence="1 9">
        <text>N-(5-phospho-beta-D-ribosyl)anthranilate = 1-(2-carboxyphenylamino)-1-deoxy-D-ribulose 5-phosphate</text>
        <dbReference type="Rhea" id="RHEA:21540"/>
        <dbReference type="ChEBI" id="CHEBI:18277"/>
        <dbReference type="ChEBI" id="CHEBI:58613"/>
        <dbReference type="EC" id="5.3.1.24"/>
    </reaction>
</comment>
<evidence type="ECO:0000256" key="2">
    <source>
        <dbReference type="ARBA" id="ARBA00004664"/>
    </source>
</evidence>
<protein>
    <recommendedName>
        <fullName evidence="4 9">N-(5'-phosphoribosyl)anthranilate isomerase</fullName>
        <shortName evidence="9">PRAI</shortName>
        <ecNumber evidence="3 9">5.3.1.24</ecNumber>
    </recommendedName>
</protein>
<dbReference type="NCBIfam" id="NF002295">
    <property type="entry name" value="PRK01222.1-1"/>
    <property type="match status" value="1"/>
</dbReference>
<dbReference type="Gene3D" id="3.20.20.70">
    <property type="entry name" value="Aldolase class I"/>
    <property type="match status" value="1"/>
</dbReference>
<feature type="domain" description="N-(5'phosphoribosyl) anthranilate isomerase (PRAI)" evidence="10">
    <location>
        <begin position="9"/>
        <end position="210"/>
    </location>
</feature>
<dbReference type="GO" id="GO:0004640">
    <property type="term" value="F:phosphoribosylanthranilate isomerase activity"/>
    <property type="evidence" value="ECO:0007669"/>
    <property type="project" value="UniProtKB-UniRule"/>
</dbReference>
<gene>
    <name evidence="9" type="primary">trpF</name>
    <name evidence="11" type="ORF">SAMN05216257_101592</name>
</gene>
<proteinExistence type="inferred from homology"/>
<dbReference type="Pfam" id="PF00697">
    <property type="entry name" value="PRAI"/>
    <property type="match status" value="1"/>
</dbReference>
<dbReference type="SUPFAM" id="SSF51366">
    <property type="entry name" value="Ribulose-phoshate binding barrel"/>
    <property type="match status" value="1"/>
</dbReference>
<evidence type="ECO:0000256" key="5">
    <source>
        <dbReference type="ARBA" id="ARBA00022605"/>
    </source>
</evidence>
<dbReference type="STRING" id="990712.SAMN05216257_101592"/>
<evidence type="ECO:0000259" key="10">
    <source>
        <dbReference type="Pfam" id="PF00697"/>
    </source>
</evidence>
<evidence type="ECO:0000256" key="7">
    <source>
        <dbReference type="ARBA" id="ARBA00023141"/>
    </source>
</evidence>
<dbReference type="HAMAP" id="MF_00135">
    <property type="entry name" value="PRAI"/>
    <property type="match status" value="1"/>
</dbReference>
<dbReference type="RefSeq" id="WP_092497960.1">
    <property type="nucleotide sequence ID" value="NZ_FNFV01000001.1"/>
</dbReference>
<comment type="similarity">
    <text evidence="9">Belongs to the TrpF family.</text>
</comment>
<dbReference type="EMBL" id="FNFV01000001">
    <property type="protein sequence ID" value="SDK10427.1"/>
    <property type="molecule type" value="Genomic_DNA"/>
</dbReference>
<dbReference type="CDD" id="cd00405">
    <property type="entry name" value="PRAI"/>
    <property type="match status" value="1"/>
</dbReference>
<dbReference type="AlphaFoldDB" id="A0A1G8Z5X8"/>
<evidence type="ECO:0000313" key="11">
    <source>
        <dbReference type="EMBL" id="SDK10427.1"/>
    </source>
</evidence>
<comment type="pathway">
    <text evidence="2 9">Amino-acid biosynthesis; L-tryptophan biosynthesis; L-tryptophan from chorismate: step 3/5.</text>
</comment>
<dbReference type="InterPro" id="IPR044643">
    <property type="entry name" value="TrpF_fam"/>
</dbReference>
<dbReference type="UniPathway" id="UPA00035">
    <property type="reaction ID" value="UER00042"/>
</dbReference>
<evidence type="ECO:0000313" key="12">
    <source>
        <dbReference type="Proteomes" id="UP000199328"/>
    </source>
</evidence>
<organism evidence="11 12">
    <name type="scientific">Meinhardsimonia xiamenensis</name>
    <dbReference type="NCBI Taxonomy" id="990712"/>
    <lineage>
        <taxon>Bacteria</taxon>
        <taxon>Pseudomonadati</taxon>
        <taxon>Pseudomonadota</taxon>
        <taxon>Alphaproteobacteria</taxon>
        <taxon>Rhodobacterales</taxon>
        <taxon>Paracoccaceae</taxon>
        <taxon>Meinhardsimonia</taxon>
    </lineage>
</organism>
<evidence type="ECO:0000256" key="9">
    <source>
        <dbReference type="HAMAP-Rule" id="MF_00135"/>
    </source>
</evidence>
<dbReference type="InterPro" id="IPR013785">
    <property type="entry name" value="Aldolase_TIM"/>
</dbReference>
<dbReference type="PANTHER" id="PTHR42894">
    <property type="entry name" value="N-(5'-PHOSPHORIBOSYL)ANTHRANILATE ISOMERASE"/>
    <property type="match status" value="1"/>
</dbReference>
<dbReference type="Proteomes" id="UP000199328">
    <property type="component" value="Unassembled WGS sequence"/>
</dbReference>
<dbReference type="EC" id="5.3.1.24" evidence="3 9"/>
<dbReference type="InterPro" id="IPR011060">
    <property type="entry name" value="RibuloseP-bd_barrel"/>
</dbReference>
<keyword evidence="7 9" id="KW-0057">Aromatic amino acid biosynthesis</keyword>
<evidence type="ECO:0000256" key="4">
    <source>
        <dbReference type="ARBA" id="ARBA00022272"/>
    </source>
</evidence>
<keyword evidence="8 9" id="KW-0413">Isomerase</keyword>
<dbReference type="GO" id="GO:0000162">
    <property type="term" value="P:L-tryptophan biosynthetic process"/>
    <property type="evidence" value="ECO:0007669"/>
    <property type="project" value="UniProtKB-UniRule"/>
</dbReference>
<dbReference type="OrthoDB" id="9796196at2"/>
<accession>A0A1G8Z5X8</accession>
<evidence type="ECO:0000256" key="6">
    <source>
        <dbReference type="ARBA" id="ARBA00022822"/>
    </source>
</evidence>
<name>A0A1G8Z5X8_9RHOB</name>
<dbReference type="InterPro" id="IPR001240">
    <property type="entry name" value="PRAI_dom"/>
</dbReference>
<keyword evidence="6 9" id="KW-0822">Tryptophan biosynthesis</keyword>
<dbReference type="PANTHER" id="PTHR42894:SF1">
    <property type="entry name" value="N-(5'-PHOSPHORIBOSYL)ANTHRANILATE ISOMERASE"/>
    <property type="match status" value="1"/>
</dbReference>